<dbReference type="AlphaFoldDB" id="A0A9J6DBB5"/>
<dbReference type="EMBL" id="JABSTU010000010">
    <property type="protein sequence ID" value="KAH8019444.1"/>
    <property type="molecule type" value="Genomic_DNA"/>
</dbReference>
<name>A0A9J6DBB5_RHIMP</name>
<keyword evidence="3" id="KW-1185">Reference proteome</keyword>
<dbReference type="VEuPathDB" id="VectorBase:LOC119169682"/>
<evidence type="ECO:0000256" key="1">
    <source>
        <dbReference type="SAM" id="MobiDB-lite"/>
    </source>
</evidence>
<evidence type="ECO:0000313" key="3">
    <source>
        <dbReference type="Proteomes" id="UP000821866"/>
    </source>
</evidence>
<gene>
    <name evidence="2" type="ORF">HPB51_019466</name>
</gene>
<evidence type="ECO:0000313" key="2">
    <source>
        <dbReference type="EMBL" id="KAH8019444.1"/>
    </source>
</evidence>
<comment type="caution">
    <text evidence="2">The sequence shown here is derived from an EMBL/GenBank/DDBJ whole genome shotgun (WGS) entry which is preliminary data.</text>
</comment>
<accession>A0A9J6DBB5</accession>
<feature type="region of interest" description="Disordered" evidence="1">
    <location>
        <begin position="13"/>
        <end position="82"/>
    </location>
</feature>
<dbReference type="Proteomes" id="UP000821866">
    <property type="component" value="Chromosome 8"/>
</dbReference>
<reference evidence="2" key="1">
    <citation type="journal article" date="2020" name="Cell">
        <title>Large-Scale Comparative Analyses of Tick Genomes Elucidate Their Genetic Diversity and Vector Capacities.</title>
        <authorList>
            <consortium name="Tick Genome and Microbiome Consortium (TIGMIC)"/>
            <person name="Jia N."/>
            <person name="Wang J."/>
            <person name="Shi W."/>
            <person name="Du L."/>
            <person name="Sun Y."/>
            <person name="Zhan W."/>
            <person name="Jiang J.F."/>
            <person name="Wang Q."/>
            <person name="Zhang B."/>
            <person name="Ji P."/>
            <person name="Bell-Sakyi L."/>
            <person name="Cui X.M."/>
            <person name="Yuan T.T."/>
            <person name="Jiang B.G."/>
            <person name="Yang W.F."/>
            <person name="Lam T.T."/>
            <person name="Chang Q.C."/>
            <person name="Ding S.J."/>
            <person name="Wang X.J."/>
            <person name="Zhu J.G."/>
            <person name="Ruan X.D."/>
            <person name="Zhao L."/>
            <person name="Wei J.T."/>
            <person name="Ye R.Z."/>
            <person name="Que T.C."/>
            <person name="Du C.H."/>
            <person name="Zhou Y.H."/>
            <person name="Cheng J.X."/>
            <person name="Dai P.F."/>
            <person name="Guo W.B."/>
            <person name="Han X.H."/>
            <person name="Huang E.J."/>
            <person name="Li L.F."/>
            <person name="Wei W."/>
            <person name="Gao Y.C."/>
            <person name="Liu J.Z."/>
            <person name="Shao H.Z."/>
            <person name="Wang X."/>
            <person name="Wang C.C."/>
            <person name="Yang T.C."/>
            <person name="Huo Q.B."/>
            <person name="Li W."/>
            <person name="Chen H.Y."/>
            <person name="Chen S.E."/>
            <person name="Zhou L.G."/>
            <person name="Ni X.B."/>
            <person name="Tian J.H."/>
            <person name="Sheng Y."/>
            <person name="Liu T."/>
            <person name="Pan Y.S."/>
            <person name="Xia L.Y."/>
            <person name="Li J."/>
            <person name="Zhao F."/>
            <person name="Cao W.C."/>
        </authorList>
    </citation>
    <scope>NUCLEOTIDE SEQUENCE</scope>
    <source>
        <strain evidence="2">Rmic-2018</strain>
    </source>
</reference>
<protein>
    <submittedName>
        <fullName evidence="2">Uncharacterized protein</fullName>
    </submittedName>
</protein>
<feature type="compositionally biased region" description="Basic and acidic residues" evidence="1">
    <location>
        <begin position="36"/>
        <end position="52"/>
    </location>
</feature>
<proteinExistence type="predicted"/>
<reference evidence="2" key="2">
    <citation type="submission" date="2021-09" db="EMBL/GenBank/DDBJ databases">
        <authorList>
            <person name="Jia N."/>
            <person name="Wang J."/>
            <person name="Shi W."/>
            <person name="Du L."/>
            <person name="Sun Y."/>
            <person name="Zhan W."/>
            <person name="Jiang J."/>
            <person name="Wang Q."/>
            <person name="Zhang B."/>
            <person name="Ji P."/>
            <person name="Sakyi L.B."/>
            <person name="Cui X."/>
            <person name="Yuan T."/>
            <person name="Jiang B."/>
            <person name="Yang W."/>
            <person name="Lam T.T.-Y."/>
            <person name="Chang Q."/>
            <person name="Ding S."/>
            <person name="Wang X."/>
            <person name="Zhu J."/>
            <person name="Ruan X."/>
            <person name="Zhao L."/>
            <person name="Wei J."/>
            <person name="Que T."/>
            <person name="Du C."/>
            <person name="Cheng J."/>
            <person name="Dai P."/>
            <person name="Han X."/>
            <person name="Huang E."/>
            <person name="Gao Y."/>
            <person name="Liu J."/>
            <person name="Shao H."/>
            <person name="Ye R."/>
            <person name="Li L."/>
            <person name="Wei W."/>
            <person name="Wang X."/>
            <person name="Wang C."/>
            <person name="Huo Q."/>
            <person name="Li W."/>
            <person name="Guo W."/>
            <person name="Chen H."/>
            <person name="Chen S."/>
            <person name="Zhou L."/>
            <person name="Zhou L."/>
            <person name="Ni X."/>
            <person name="Tian J."/>
            <person name="Zhou Y."/>
            <person name="Sheng Y."/>
            <person name="Liu T."/>
            <person name="Pan Y."/>
            <person name="Xia L."/>
            <person name="Li J."/>
            <person name="Zhao F."/>
            <person name="Cao W."/>
        </authorList>
    </citation>
    <scope>NUCLEOTIDE SEQUENCE</scope>
    <source>
        <strain evidence="2">Rmic-2018</strain>
        <tissue evidence="2">Larvae</tissue>
    </source>
</reference>
<organism evidence="2 3">
    <name type="scientific">Rhipicephalus microplus</name>
    <name type="common">Cattle tick</name>
    <name type="synonym">Boophilus microplus</name>
    <dbReference type="NCBI Taxonomy" id="6941"/>
    <lineage>
        <taxon>Eukaryota</taxon>
        <taxon>Metazoa</taxon>
        <taxon>Ecdysozoa</taxon>
        <taxon>Arthropoda</taxon>
        <taxon>Chelicerata</taxon>
        <taxon>Arachnida</taxon>
        <taxon>Acari</taxon>
        <taxon>Parasitiformes</taxon>
        <taxon>Ixodida</taxon>
        <taxon>Ixodoidea</taxon>
        <taxon>Ixodidae</taxon>
        <taxon>Rhipicephalinae</taxon>
        <taxon>Rhipicephalus</taxon>
        <taxon>Boophilus</taxon>
    </lineage>
</organism>
<sequence>MFISSRLLLRRADKTSGRDDVPTILPNVAPHLSKRLPPERNVRKRSEDDAVPQKRRRLSTTDEPAVRNRSPSSVSDVLNEPTANDDALATTAALRDVKLPNRYSTFHELREVDGACFTSCSLNASTFEVKVEKAVFFTVNADGGIHSRTFVQGRSVTEAAVFTMLDAEAVLDQASLVHLCKGAGTQGDSLTANITVNLQRQLELKSGAVFSVKCLGSTKRDGTLCFSCKYLRKALITRQSWIRKRHKTSRACSSTVKKLKVCARRNKRLMVRLGNLAKGVRRLKDESAATAEEVLAAKISLLSPKQQLAVRQCFESAKRKSPCGMQYDKEWMLECILLKIRNPKLYQYMRKQNILALPSETTIRKYTAQYRTGYGFNEKMLSVLKKKVA</sequence>